<keyword evidence="3" id="KW-0804">Transcription</keyword>
<dbReference type="GO" id="GO:0000981">
    <property type="term" value="F:DNA-binding transcription factor activity, RNA polymerase II-specific"/>
    <property type="evidence" value="ECO:0007669"/>
    <property type="project" value="InterPro"/>
</dbReference>
<dbReference type="Proteomes" id="UP000054563">
    <property type="component" value="Unassembled WGS sequence"/>
</dbReference>
<dbReference type="GO" id="GO:0008270">
    <property type="term" value="F:zinc ion binding"/>
    <property type="evidence" value="ECO:0007669"/>
    <property type="project" value="InterPro"/>
</dbReference>
<dbReference type="PANTHER" id="PTHR37534">
    <property type="entry name" value="TRANSCRIPTIONAL ACTIVATOR PROTEIN UGA3"/>
    <property type="match status" value="1"/>
</dbReference>
<dbReference type="GO" id="GO:0005634">
    <property type="term" value="C:nucleus"/>
    <property type="evidence" value="ECO:0007669"/>
    <property type="project" value="UniProtKB-SubCell"/>
</dbReference>
<keyword evidence="1" id="KW-0805">Transcription regulation</keyword>
<dbReference type="eggNOG" id="ENOG502S69E">
    <property type="taxonomic scope" value="Eukaryota"/>
</dbReference>
<feature type="region of interest" description="Disordered" evidence="5">
    <location>
        <begin position="89"/>
        <end position="162"/>
    </location>
</feature>
<feature type="domain" description="Zn(2)-C6 fungal-type" evidence="6">
    <location>
        <begin position="26"/>
        <end position="54"/>
    </location>
</feature>
<dbReference type="Gene3D" id="4.10.240.10">
    <property type="entry name" value="Zn(2)-C6 fungal-type DNA-binding domain"/>
    <property type="match status" value="1"/>
</dbReference>
<dbReference type="GO" id="GO:0045944">
    <property type="term" value="P:positive regulation of transcription by RNA polymerase II"/>
    <property type="evidence" value="ECO:0007669"/>
    <property type="project" value="TreeGrafter"/>
</dbReference>
<organism evidence="7 8">
    <name type="scientific">Coccidioides immitis H538.4</name>
    <dbReference type="NCBI Taxonomy" id="396776"/>
    <lineage>
        <taxon>Eukaryota</taxon>
        <taxon>Fungi</taxon>
        <taxon>Dikarya</taxon>
        <taxon>Ascomycota</taxon>
        <taxon>Pezizomycotina</taxon>
        <taxon>Eurotiomycetes</taxon>
        <taxon>Eurotiomycetidae</taxon>
        <taxon>Onygenales</taxon>
        <taxon>Onygenaceae</taxon>
        <taxon>Coccidioides</taxon>
    </lineage>
</organism>
<accession>A0A0J8RD18</accession>
<evidence type="ECO:0000313" key="7">
    <source>
        <dbReference type="EMBL" id="KMU82431.1"/>
    </source>
</evidence>
<dbReference type="AlphaFoldDB" id="A0A0J8RD18"/>
<gene>
    <name evidence="7" type="ORF">CIHG_00213</name>
</gene>
<dbReference type="InterPro" id="IPR001138">
    <property type="entry name" value="Zn2Cys6_DnaBD"/>
</dbReference>
<dbReference type="OrthoDB" id="3251668at2759"/>
<protein>
    <recommendedName>
        <fullName evidence="6">Zn(2)-C6 fungal-type domain-containing protein</fullName>
    </recommendedName>
</protein>
<feature type="region of interest" description="Disordered" evidence="5">
    <location>
        <begin position="1"/>
        <end position="25"/>
    </location>
</feature>
<dbReference type="PROSITE" id="PS00463">
    <property type="entry name" value="ZN2_CY6_FUNGAL_1"/>
    <property type="match status" value="1"/>
</dbReference>
<dbReference type="VEuPathDB" id="FungiDB:CIHG_00213"/>
<dbReference type="STRING" id="396776.A0A0J8RD18"/>
<evidence type="ECO:0000256" key="1">
    <source>
        <dbReference type="ARBA" id="ARBA00023015"/>
    </source>
</evidence>
<sequence length="513" mass="56535">MSAALDTSRGAKPATRKPKATRSRNGCWTCRSRKKKCDETHPECMQCLNKGLKCEGYEARLKWGNGVASRGYLKGMNCPIMVMGPGENGNMRKVGGSSKDSPDSEAGRVAAAAAAAEAAGGGGGGRARARARGVKRRTESQTEVEDSSADGSPQSAASLSSSLSSSLGSFDQELFREFKQWGSQCLSMGSDNGYSPFGEVLSYCEESESLMANCLMFQLSLHPEYNERHEAYYAEALRLFRQDVCDHARSLKDATLIAGILLSSIGMQNCKSWTMHLNGLYTILQHRKVAQNQTPIASELISTIGFLDLPSHIVGRQTPTLNIWRDYCRGKTGREPSSGIPYSLLDIFSMISEPNAEWRFWTWIPEGPGRTTFSDMVWEMTRLAGIIRARGDHRRGGIPIGQRVSANNEVSLPPTDALVERILGQLESLYDHPADVTPAMLNLLLFPAFTVGTQYNLLTPKQKIFLEDFWGEFFLDDGSPHLQLPLKVLREVWATGKTADQIARDWDAEVGLF</sequence>
<reference evidence="8" key="1">
    <citation type="journal article" date="2010" name="Genome Res.">
        <title>Population genomic sequencing of Coccidioides fungi reveals recent hybridization and transposon control.</title>
        <authorList>
            <person name="Neafsey D.E."/>
            <person name="Barker B.M."/>
            <person name="Sharpton T.J."/>
            <person name="Stajich J.E."/>
            <person name="Park D.J."/>
            <person name="Whiston E."/>
            <person name="Hung C.-Y."/>
            <person name="McMahan C."/>
            <person name="White J."/>
            <person name="Sykes S."/>
            <person name="Heiman D."/>
            <person name="Young S."/>
            <person name="Zeng Q."/>
            <person name="Abouelleil A."/>
            <person name="Aftuck L."/>
            <person name="Bessette D."/>
            <person name="Brown A."/>
            <person name="FitzGerald M."/>
            <person name="Lui A."/>
            <person name="Macdonald J.P."/>
            <person name="Priest M."/>
            <person name="Orbach M.J."/>
            <person name="Galgiani J.N."/>
            <person name="Kirkland T.N."/>
            <person name="Cole G.T."/>
            <person name="Birren B.W."/>
            <person name="Henn M.R."/>
            <person name="Taylor J.W."/>
            <person name="Rounsley S.D."/>
        </authorList>
    </citation>
    <scope>NUCLEOTIDE SEQUENCE [LARGE SCALE GENOMIC DNA]</scope>
    <source>
        <strain evidence="8">H538.4</strain>
    </source>
</reference>
<evidence type="ECO:0000256" key="4">
    <source>
        <dbReference type="ARBA" id="ARBA00023242"/>
    </source>
</evidence>
<dbReference type="CDD" id="cd00067">
    <property type="entry name" value="GAL4"/>
    <property type="match status" value="1"/>
</dbReference>
<evidence type="ECO:0000313" key="8">
    <source>
        <dbReference type="Proteomes" id="UP000054563"/>
    </source>
</evidence>
<dbReference type="EMBL" id="DS016981">
    <property type="protein sequence ID" value="KMU82431.1"/>
    <property type="molecule type" value="Genomic_DNA"/>
</dbReference>
<evidence type="ECO:0000259" key="6">
    <source>
        <dbReference type="PROSITE" id="PS50048"/>
    </source>
</evidence>
<name>A0A0J8RD18_COCIT</name>
<dbReference type="PANTHER" id="PTHR37534:SF7">
    <property type="entry name" value="TRANSCRIPTIONAL ACTIVATOR PROTEIN UGA3"/>
    <property type="match status" value="1"/>
</dbReference>
<dbReference type="SUPFAM" id="SSF57701">
    <property type="entry name" value="Zn2/Cys6 DNA-binding domain"/>
    <property type="match status" value="1"/>
</dbReference>
<keyword evidence="2" id="KW-0238">DNA-binding</keyword>
<dbReference type="InterPro" id="IPR036864">
    <property type="entry name" value="Zn2-C6_fun-type_DNA-bd_sf"/>
</dbReference>
<proteinExistence type="predicted"/>
<dbReference type="Pfam" id="PF00172">
    <property type="entry name" value="Zn_clus"/>
    <property type="match status" value="1"/>
</dbReference>
<evidence type="ECO:0000256" key="2">
    <source>
        <dbReference type="ARBA" id="ARBA00023125"/>
    </source>
</evidence>
<keyword evidence="4" id="KW-0539">Nucleus</keyword>
<evidence type="ECO:0000256" key="5">
    <source>
        <dbReference type="SAM" id="MobiDB-lite"/>
    </source>
</evidence>
<feature type="compositionally biased region" description="Low complexity" evidence="5">
    <location>
        <begin position="107"/>
        <end position="118"/>
    </location>
</feature>
<dbReference type="PROSITE" id="PS50048">
    <property type="entry name" value="ZN2_CY6_FUNGAL_2"/>
    <property type="match status" value="1"/>
</dbReference>
<dbReference type="SMART" id="SM00066">
    <property type="entry name" value="GAL4"/>
    <property type="match status" value="1"/>
</dbReference>
<dbReference type="GO" id="GO:0000976">
    <property type="term" value="F:transcription cis-regulatory region binding"/>
    <property type="evidence" value="ECO:0007669"/>
    <property type="project" value="TreeGrafter"/>
</dbReference>
<evidence type="ECO:0000256" key="3">
    <source>
        <dbReference type="ARBA" id="ARBA00023163"/>
    </source>
</evidence>